<dbReference type="InterPro" id="IPR012967">
    <property type="entry name" value="COMT_dimerisation"/>
</dbReference>
<dbReference type="InterPro" id="IPR036388">
    <property type="entry name" value="WH-like_DNA-bd_sf"/>
</dbReference>
<dbReference type="EMBL" id="KZ851846">
    <property type="protein sequence ID" value="RDK46572.1"/>
    <property type="molecule type" value="Genomic_DNA"/>
</dbReference>
<dbReference type="SUPFAM" id="SSF46785">
    <property type="entry name" value="Winged helix' DNA-binding domain"/>
    <property type="match status" value="1"/>
</dbReference>
<dbReference type="Gene3D" id="1.10.10.10">
    <property type="entry name" value="Winged helix-like DNA-binding domain superfamily/Winged helix DNA-binding domain"/>
    <property type="match status" value="1"/>
</dbReference>
<evidence type="ECO:0000256" key="1">
    <source>
        <dbReference type="ARBA" id="ARBA00022603"/>
    </source>
</evidence>
<feature type="active site" description="Proton acceptor" evidence="4">
    <location>
        <position position="297"/>
    </location>
</feature>
<dbReference type="GO" id="GO:0008171">
    <property type="term" value="F:O-methyltransferase activity"/>
    <property type="evidence" value="ECO:0007669"/>
    <property type="project" value="InterPro"/>
</dbReference>
<dbReference type="Proteomes" id="UP000254937">
    <property type="component" value="Unassembled WGS sequence"/>
</dbReference>
<evidence type="ECO:0000313" key="8">
    <source>
        <dbReference type="Proteomes" id="UP000254937"/>
    </source>
</evidence>
<evidence type="ECO:0000256" key="3">
    <source>
        <dbReference type="ARBA" id="ARBA00022691"/>
    </source>
</evidence>
<keyword evidence="1 7" id="KW-0489">Methyltransferase</keyword>
<dbReference type="Pfam" id="PF00891">
    <property type="entry name" value="Methyltransf_2"/>
    <property type="match status" value="1"/>
</dbReference>
<dbReference type="InterPro" id="IPR036390">
    <property type="entry name" value="WH_DNA-bd_sf"/>
</dbReference>
<evidence type="ECO:0000256" key="4">
    <source>
        <dbReference type="PIRSR" id="PIRSR005739-1"/>
    </source>
</evidence>
<organism evidence="7 8">
    <name type="scientific">Aspergillus phoenicis ATCC 13157</name>
    <dbReference type="NCBI Taxonomy" id="1353007"/>
    <lineage>
        <taxon>Eukaryota</taxon>
        <taxon>Fungi</taxon>
        <taxon>Dikarya</taxon>
        <taxon>Ascomycota</taxon>
        <taxon>Pezizomycotina</taxon>
        <taxon>Eurotiomycetes</taxon>
        <taxon>Eurotiomycetidae</taxon>
        <taxon>Eurotiales</taxon>
        <taxon>Aspergillaceae</taxon>
        <taxon>Aspergillus</taxon>
    </lineage>
</organism>
<dbReference type="PANTHER" id="PTHR43712:SF1">
    <property type="entry name" value="HYPOTHETICAL O-METHYLTRANSFERASE (EUROFUNG)-RELATED"/>
    <property type="match status" value="1"/>
</dbReference>
<dbReference type="InterPro" id="IPR029063">
    <property type="entry name" value="SAM-dependent_MTases_sf"/>
</dbReference>
<gene>
    <name evidence="7" type="ORF">M752DRAFT_262859</name>
</gene>
<sequence>MEALVEEVRRQAKAGDEKTRKDILDSLSKLYASIETPDDTVQRFTFYNMQLACIRTAIDIKLFELLTQADGPLTVDQLSERTGANPVFMGRLLRYLASYHAVQEVAQDTFTASNISKTFSQRGFQAAVGHLFNNAGPSIQDLPAFLKENGYPDIQDNVKTPFQKVMNTELPAFLWLQQHPENLAFFNEHMKANRFGMPTFLDVFPALEKAGGLSAERALFVDIGGGFGQQAISFREKYSQLEGRVIVQDLAPTTANATQHPGVEFMAYDFFTPQPVKVYNIDRRTGAKFYYLRNIFHDWPDHKCLEILQNIKDAMAPDSYILIDDMVLPNVGVHWQQAQLDMLMMAALGARERTQEQWNKLLQSAGLKINKVHTYTESLKDSIIEAVAA</sequence>
<dbReference type="GO" id="GO:0046983">
    <property type="term" value="F:protein dimerization activity"/>
    <property type="evidence" value="ECO:0007669"/>
    <property type="project" value="InterPro"/>
</dbReference>
<dbReference type="GO" id="GO:0044550">
    <property type="term" value="P:secondary metabolite biosynthetic process"/>
    <property type="evidence" value="ECO:0007669"/>
    <property type="project" value="UniProtKB-ARBA"/>
</dbReference>
<dbReference type="GO" id="GO:0032259">
    <property type="term" value="P:methylation"/>
    <property type="evidence" value="ECO:0007669"/>
    <property type="project" value="UniProtKB-KW"/>
</dbReference>
<feature type="domain" description="O-methyltransferase C-terminal" evidence="5">
    <location>
        <begin position="218"/>
        <end position="367"/>
    </location>
</feature>
<proteinExistence type="predicted"/>
<dbReference type="AlphaFoldDB" id="A0A370PWK3"/>
<dbReference type="InterPro" id="IPR016461">
    <property type="entry name" value="COMT-like"/>
</dbReference>
<dbReference type="PANTHER" id="PTHR43712">
    <property type="entry name" value="PUTATIVE (AFU_ORTHOLOGUE AFUA_4G14580)-RELATED"/>
    <property type="match status" value="1"/>
</dbReference>
<evidence type="ECO:0000259" key="6">
    <source>
        <dbReference type="Pfam" id="PF08100"/>
    </source>
</evidence>
<evidence type="ECO:0000256" key="2">
    <source>
        <dbReference type="ARBA" id="ARBA00022679"/>
    </source>
</evidence>
<keyword evidence="3" id="KW-0949">S-adenosyl-L-methionine</keyword>
<dbReference type="Gene3D" id="3.40.50.150">
    <property type="entry name" value="Vaccinia Virus protein VP39"/>
    <property type="match status" value="1"/>
</dbReference>
<evidence type="ECO:0000313" key="7">
    <source>
        <dbReference type="EMBL" id="RDK46572.1"/>
    </source>
</evidence>
<dbReference type="PIRSF" id="PIRSF005739">
    <property type="entry name" value="O-mtase"/>
    <property type="match status" value="1"/>
</dbReference>
<dbReference type="PROSITE" id="PS51683">
    <property type="entry name" value="SAM_OMT_II"/>
    <property type="match status" value="1"/>
</dbReference>
<feature type="domain" description="O-methyltransferase dimerisation" evidence="6">
    <location>
        <begin position="50"/>
        <end position="120"/>
    </location>
</feature>
<keyword evidence="8" id="KW-1185">Reference proteome</keyword>
<reference evidence="7 8" key="1">
    <citation type="submission" date="2018-07" db="EMBL/GenBank/DDBJ databases">
        <title>Section-level genome sequencing of Aspergillus section Nigri to investigate inter- and intra-species variation.</title>
        <authorList>
            <consortium name="DOE Joint Genome Institute"/>
            <person name="Vesth T.C."/>
            <person name="Nybo J.L."/>
            <person name="Theobald S."/>
            <person name="Frisvad J.C."/>
            <person name="Larsen T.O."/>
            <person name="Nielsen K.F."/>
            <person name="Hoof J.B."/>
            <person name="Brandl J."/>
            <person name="Salamov A."/>
            <person name="Riley R."/>
            <person name="Gladden J.M."/>
            <person name="Phatale P."/>
            <person name="Nielsen M.T."/>
            <person name="Lyhne E.K."/>
            <person name="Kogle M.E."/>
            <person name="Strasser K."/>
            <person name="McDonnell E."/>
            <person name="Barry K."/>
            <person name="Clum A."/>
            <person name="Chen C."/>
            <person name="Nolan M."/>
            <person name="Sandor L."/>
            <person name="Kuo A."/>
            <person name="Lipzen A."/>
            <person name="Hainaut M."/>
            <person name="Drula E."/>
            <person name="Tsang A."/>
            <person name="Magnuson J.K."/>
            <person name="Henrissat B."/>
            <person name="Wiebenga A."/>
            <person name="Simmons B.A."/>
            <person name="Makela M.R."/>
            <person name="De vries R.P."/>
            <person name="Grigoriev I.V."/>
            <person name="Mortensen U.H."/>
            <person name="Baker S.E."/>
            <person name="Andersen M.R."/>
        </authorList>
    </citation>
    <scope>NUCLEOTIDE SEQUENCE [LARGE SCALE GENOMIC DNA]</scope>
    <source>
        <strain evidence="7 8">ATCC 13157</strain>
    </source>
</reference>
<evidence type="ECO:0000259" key="5">
    <source>
        <dbReference type="Pfam" id="PF00891"/>
    </source>
</evidence>
<name>A0A370PWK3_ASPPH</name>
<dbReference type="InterPro" id="IPR001077">
    <property type="entry name" value="COMT_C"/>
</dbReference>
<dbReference type="Pfam" id="PF08100">
    <property type="entry name" value="Dimerisation"/>
    <property type="match status" value="1"/>
</dbReference>
<dbReference type="SUPFAM" id="SSF53335">
    <property type="entry name" value="S-adenosyl-L-methionine-dependent methyltransferases"/>
    <property type="match status" value="1"/>
</dbReference>
<protein>
    <submittedName>
        <fullName evidence="7">S-adenosyl-L-methionine-dependent methyltransferase</fullName>
    </submittedName>
</protein>
<accession>A0A370PWK3</accession>
<keyword evidence="2 7" id="KW-0808">Transferase</keyword>